<accession>A0A0T5VKU2</accession>
<keyword evidence="1" id="KW-0732">Signal</keyword>
<organism evidence="4 5">
    <name type="scientific">Pedobacter ginsenosidimutans</name>
    <dbReference type="NCBI Taxonomy" id="687842"/>
    <lineage>
        <taxon>Bacteria</taxon>
        <taxon>Pseudomonadati</taxon>
        <taxon>Bacteroidota</taxon>
        <taxon>Sphingobacteriia</taxon>
        <taxon>Sphingobacteriales</taxon>
        <taxon>Sphingobacteriaceae</taxon>
        <taxon>Pedobacter</taxon>
    </lineage>
</organism>
<dbReference type="Gene3D" id="1.50.10.140">
    <property type="match status" value="1"/>
</dbReference>
<dbReference type="InterPro" id="IPR032812">
    <property type="entry name" value="SbsA_Ig"/>
</dbReference>
<dbReference type="Proteomes" id="UP000051950">
    <property type="component" value="Unassembled WGS sequence"/>
</dbReference>
<dbReference type="Pfam" id="PF10091">
    <property type="entry name" value="Glycoamylase"/>
    <property type="match status" value="1"/>
</dbReference>
<sequence length="554" mass="60981">MTKIFPYFLILVLFVTACKKSDTPAPVDPPVTPTSFAFSDLKVNDAYSGFTYYGLNNSPIIKITFSSPINSTSISGNVTLTDASGNPATFTSKLENNDNTVVITATALQPITKYILNINNNLSSKTGGKLQSAVAVNLITAVDDADKFARISDDDLLTLVQKQTFKYFWDFAHPTSGLARERNTSGNTVTSGGSGFGIMALVTGISRNFISRADGLTRIQKMVSFLKTADRFHGAYPHWLDGNTGKVIPFSNKDNGGDLVETSFLMAGLITARQYFNGTDAAETALRADINTIYNGVEWSWYRKDNSNTLYWHWSPNYNWDMNLPIKGWNECLITYVMASASPTYSIPKTVYDIGWAQNGTMKNGNTYYGVQLPLGTANGGPLFFSHYSFLGINPTGLSDAYANYETQTKAHTQINYNYCKANPLGNYGYGENCWGLTASDIPNGYTASAPNNDVGVIAPTAALSSFPYTPTESMQALKYFYYKLGNKTWGDYGFYDAFSLKDQWFASSTLAIDQGPIIVMIENYRTKLIWNLFMSAPEVKTGMKNLGFSSPNL</sequence>
<dbReference type="EMBL" id="LMZQ01000019">
    <property type="protein sequence ID" value="KRT14401.1"/>
    <property type="molecule type" value="Genomic_DNA"/>
</dbReference>
<evidence type="ECO:0000313" key="4">
    <source>
        <dbReference type="EMBL" id="KRT14401.1"/>
    </source>
</evidence>
<evidence type="ECO:0000259" key="2">
    <source>
        <dbReference type="Pfam" id="PF10091"/>
    </source>
</evidence>
<keyword evidence="5" id="KW-1185">Reference proteome</keyword>
<reference evidence="4 5" key="1">
    <citation type="submission" date="2015-11" db="EMBL/GenBank/DDBJ databases">
        <title>Sequence of Pedobacter ginsenosidimutans.</title>
        <authorList>
            <person name="Carson E."/>
            <person name="Keyser V."/>
            <person name="Newman J."/>
            <person name="Miller J."/>
        </authorList>
    </citation>
    <scope>NUCLEOTIDE SEQUENCE [LARGE SCALE GENOMIC DNA]</scope>
    <source>
        <strain evidence="4 5">KACC 14530</strain>
    </source>
</reference>
<protein>
    <submittedName>
        <fullName evidence="4">Beta-glucosidase</fullName>
    </submittedName>
</protein>
<dbReference type="AlphaFoldDB" id="A0A0T5VKU2"/>
<evidence type="ECO:0000256" key="1">
    <source>
        <dbReference type="ARBA" id="ARBA00022729"/>
    </source>
</evidence>
<name>A0A0T5VKU2_9SPHI</name>
<dbReference type="PROSITE" id="PS51257">
    <property type="entry name" value="PROKAR_LIPOPROTEIN"/>
    <property type="match status" value="1"/>
</dbReference>
<dbReference type="STRING" id="687842.ASU31_19710"/>
<gene>
    <name evidence="4" type="ORF">ASU31_19710</name>
</gene>
<feature type="domain" description="Glycoamylase-like" evidence="2">
    <location>
        <begin position="324"/>
        <end position="537"/>
    </location>
</feature>
<dbReference type="RefSeq" id="WP_057933989.1">
    <property type="nucleotide sequence ID" value="NZ_LMZQ01000019.1"/>
</dbReference>
<evidence type="ECO:0000259" key="3">
    <source>
        <dbReference type="Pfam" id="PF13205"/>
    </source>
</evidence>
<evidence type="ECO:0000313" key="5">
    <source>
        <dbReference type="Proteomes" id="UP000051950"/>
    </source>
</evidence>
<comment type="caution">
    <text evidence="4">The sequence shown here is derived from an EMBL/GenBank/DDBJ whole genome shotgun (WGS) entry which is preliminary data.</text>
</comment>
<dbReference type="OrthoDB" id="5937621at2"/>
<proteinExistence type="predicted"/>
<feature type="domain" description="SbsA Ig-like" evidence="3">
    <location>
        <begin position="60"/>
        <end position="134"/>
    </location>
</feature>
<dbReference type="Pfam" id="PF13205">
    <property type="entry name" value="Big_5"/>
    <property type="match status" value="1"/>
</dbReference>
<dbReference type="InterPro" id="IPR019282">
    <property type="entry name" value="Glycoamylase-like_cons_dom"/>
</dbReference>